<feature type="signal peptide" evidence="1">
    <location>
        <begin position="1"/>
        <end position="19"/>
    </location>
</feature>
<dbReference type="Proteomes" id="UP000092461">
    <property type="component" value="Unassembled WGS sequence"/>
</dbReference>
<dbReference type="EMBL" id="AJWK01028084">
    <property type="status" value="NOT_ANNOTATED_CDS"/>
    <property type="molecule type" value="Genomic_DNA"/>
</dbReference>
<dbReference type="EnsemblMetazoa" id="LLOJ008324-RA">
    <property type="protein sequence ID" value="LLOJ008324-PA"/>
    <property type="gene ID" value="LLOJ008324"/>
</dbReference>
<evidence type="ECO:0008006" key="4">
    <source>
        <dbReference type="Google" id="ProtNLM"/>
    </source>
</evidence>
<accession>A0A1B0CTX4</accession>
<keyword evidence="3" id="KW-1185">Reference proteome</keyword>
<evidence type="ECO:0000313" key="2">
    <source>
        <dbReference type="EnsemblMetazoa" id="LLOJ008324-PA"/>
    </source>
</evidence>
<dbReference type="VEuPathDB" id="VectorBase:LLONM1_003249"/>
<dbReference type="VEuPathDB" id="VectorBase:LLOJ008324"/>
<dbReference type="EMBL" id="AJWK01028083">
    <property type="status" value="NOT_ANNOTATED_CDS"/>
    <property type="molecule type" value="Genomic_DNA"/>
</dbReference>
<name>A0A1B0CTX4_LUTLO</name>
<feature type="chain" id="PRO_5008406145" description="Secreted protein" evidence="1">
    <location>
        <begin position="20"/>
        <end position="71"/>
    </location>
</feature>
<evidence type="ECO:0000256" key="1">
    <source>
        <dbReference type="SAM" id="SignalP"/>
    </source>
</evidence>
<dbReference type="EMBL" id="AJWK01028080">
    <property type="status" value="NOT_ANNOTATED_CDS"/>
    <property type="molecule type" value="Genomic_DNA"/>
</dbReference>
<dbReference type="EMBL" id="AJWK01028081">
    <property type="status" value="NOT_ANNOTATED_CDS"/>
    <property type="molecule type" value="Genomic_DNA"/>
</dbReference>
<dbReference type="EMBL" id="AJWK01028082">
    <property type="status" value="NOT_ANNOTATED_CDS"/>
    <property type="molecule type" value="Genomic_DNA"/>
</dbReference>
<dbReference type="AlphaFoldDB" id="A0A1B0CTX4"/>
<evidence type="ECO:0000313" key="3">
    <source>
        <dbReference type="Proteomes" id="UP000092461"/>
    </source>
</evidence>
<organism evidence="2 3">
    <name type="scientific">Lutzomyia longipalpis</name>
    <name type="common">Sand fly</name>
    <dbReference type="NCBI Taxonomy" id="7200"/>
    <lineage>
        <taxon>Eukaryota</taxon>
        <taxon>Metazoa</taxon>
        <taxon>Ecdysozoa</taxon>
        <taxon>Arthropoda</taxon>
        <taxon>Hexapoda</taxon>
        <taxon>Insecta</taxon>
        <taxon>Pterygota</taxon>
        <taxon>Neoptera</taxon>
        <taxon>Endopterygota</taxon>
        <taxon>Diptera</taxon>
        <taxon>Nematocera</taxon>
        <taxon>Psychodoidea</taxon>
        <taxon>Psychodidae</taxon>
        <taxon>Lutzomyia</taxon>
        <taxon>Lutzomyia</taxon>
    </lineage>
</organism>
<dbReference type="InterPro" id="IPR011042">
    <property type="entry name" value="6-blade_b-propeller_TolB-like"/>
</dbReference>
<reference evidence="2" key="1">
    <citation type="submission" date="2020-05" db="UniProtKB">
        <authorList>
            <consortium name="EnsemblMetazoa"/>
        </authorList>
    </citation>
    <scope>IDENTIFICATION</scope>
    <source>
        <strain evidence="2">Jacobina</strain>
    </source>
</reference>
<protein>
    <recommendedName>
        <fullName evidence="4">Secreted protein</fullName>
    </recommendedName>
</protein>
<proteinExistence type="predicted"/>
<keyword evidence="1" id="KW-0732">Signal</keyword>
<dbReference type="EMBL" id="AJWK01028085">
    <property type="status" value="NOT_ANNOTATED_CDS"/>
    <property type="molecule type" value="Genomic_DNA"/>
</dbReference>
<dbReference type="Gene3D" id="2.120.10.30">
    <property type="entry name" value="TolB, C-terminal domain"/>
    <property type="match status" value="1"/>
</dbReference>
<sequence>MKCWKLCAILAVFTICAVGQISGTRLEEVFRWKEVEYEWPDGVIAKDYKGANNLPLGLDVWRNKLFITVPR</sequence>